<evidence type="ECO:0000259" key="1">
    <source>
        <dbReference type="Pfam" id="PF00724"/>
    </source>
</evidence>
<protein>
    <submittedName>
        <fullName evidence="3">Salicylyl-CoA 5-hydroxylase</fullName>
    </submittedName>
</protein>
<keyword evidence="4" id="KW-1185">Reference proteome</keyword>
<dbReference type="PRINTS" id="PR00420">
    <property type="entry name" value="RNGMNOXGNASE"/>
</dbReference>
<dbReference type="Gene3D" id="3.50.50.60">
    <property type="entry name" value="FAD/NAD(P)-binding domain"/>
    <property type="match status" value="1"/>
</dbReference>
<dbReference type="InterPro" id="IPR036188">
    <property type="entry name" value="FAD/NAD-bd_sf"/>
</dbReference>
<dbReference type="EMBL" id="BNJG01000003">
    <property type="protein sequence ID" value="GHO58870.1"/>
    <property type="molecule type" value="Genomic_DNA"/>
</dbReference>
<dbReference type="InterPro" id="IPR002938">
    <property type="entry name" value="FAD-bd"/>
</dbReference>
<dbReference type="InterPro" id="IPR001155">
    <property type="entry name" value="OxRdtase_FMN_N"/>
</dbReference>
<feature type="domain" description="FAD-binding" evidence="2">
    <location>
        <begin position="131"/>
        <end position="316"/>
    </location>
</feature>
<dbReference type="InterPro" id="IPR044152">
    <property type="entry name" value="YqjM-like"/>
</dbReference>
<feature type="domain" description="NADH:flavin oxidoreductase/NADH oxidase N-terminal" evidence="1">
    <location>
        <begin position="401"/>
        <end position="715"/>
    </location>
</feature>
<reference evidence="3 4" key="1">
    <citation type="journal article" date="2021" name="Int. J. Syst. Evol. Microbiol.">
        <title>Reticulibacter mediterranei gen. nov., sp. nov., within the new family Reticulibacteraceae fam. nov., and Ktedonospora formicarum gen. nov., sp. nov., Ktedonobacter robiniae sp. nov., Dictyobacter formicarum sp. nov. and Dictyobacter arantiisoli sp. nov., belonging to the class Ktedonobacteria.</title>
        <authorList>
            <person name="Yabe S."/>
            <person name="Zheng Y."/>
            <person name="Wang C.M."/>
            <person name="Sakai Y."/>
            <person name="Abe K."/>
            <person name="Yokota A."/>
            <person name="Donadio S."/>
            <person name="Cavaletti L."/>
            <person name="Monciardini P."/>
        </authorList>
    </citation>
    <scope>NUCLEOTIDE SEQUENCE [LARGE SCALE GENOMIC DNA]</scope>
    <source>
        <strain evidence="3 4">SOSP1-30</strain>
    </source>
</reference>
<dbReference type="SUPFAM" id="SSF51905">
    <property type="entry name" value="FAD/NAD(P)-binding domain"/>
    <property type="match status" value="1"/>
</dbReference>
<evidence type="ECO:0000259" key="2">
    <source>
        <dbReference type="Pfam" id="PF01494"/>
    </source>
</evidence>
<dbReference type="PANTHER" id="PTHR43303:SF3">
    <property type="entry name" value="BLR3436 PROTEIN"/>
    <property type="match status" value="1"/>
</dbReference>
<gene>
    <name evidence="3" type="ORF">KSB_73450</name>
</gene>
<dbReference type="Pfam" id="PF00724">
    <property type="entry name" value="Oxidored_FMN"/>
    <property type="match status" value="1"/>
</dbReference>
<dbReference type="Gene3D" id="3.20.20.70">
    <property type="entry name" value="Aldolase class I"/>
    <property type="match status" value="1"/>
</dbReference>
<name>A0ABQ3V308_9CHLR</name>
<dbReference type="Gene3D" id="3.30.9.20">
    <property type="match status" value="1"/>
</dbReference>
<evidence type="ECO:0000313" key="4">
    <source>
        <dbReference type="Proteomes" id="UP000654345"/>
    </source>
</evidence>
<proteinExistence type="predicted"/>
<dbReference type="SUPFAM" id="SSF51395">
    <property type="entry name" value="FMN-linked oxidoreductases"/>
    <property type="match status" value="1"/>
</dbReference>
<organism evidence="3 4">
    <name type="scientific">Ktedonobacter robiniae</name>
    <dbReference type="NCBI Taxonomy" id="2778365"/>
    <lineage>
        <taxon>Bacteria</taxon>
        <taxon>Bacillati</taxon>
        <taxon>Chloroflexota</taxon>
        <taxon>Ktedonobacteria</taxon>
        <taxon>Ktedonobacterales</taxon>
        <taxon>Ktedonobacteraceae</taxon>
        <taxon>Ktedonobacter</taxon>
    </lineage>
</organism>
<comment type="caution">
    <text evidence="3">The sequence shown here is derived from an EMBL/GenBank/DDBJ whole genome shotgun (WGS) entry which is preliminary data.</text>
</comment>
<dbReference type="Proteomes" id="UP000654345">
    <property type="component" value="Unassembled WGS sequence"/>
</dbReference>
<evidence type="ECO:0000313" key="3">
    <source>
        <dbReference type="EMBL" id="GHO58870.1"/>
    </source>
</evidence>
<dbReference type="PANTHER" id="PTHR43303">
    <property type="entry name" value="NADPH DEHYDROGENASE C23G7.10C-RELATED"/>
    <property type="match status" value="1"/>
</dbReference>
<dbReference type="Pfam" id="PF01494">
    <property type="entry name" value="FAD_binding_3"/>
    <property type="match status" value="1"/>
</dbReference>
<sequence>MKIVILGGGPAGLYCGLLLKKAHPDYDITILERNPPDVTYGWGVVFSDRTLSSFQHADYPTYEQLTSGFVIWDAIDVYYRRETIRCGGHVIASVSRVFLLDILRQRCAELGVNLRFGYPVQDLEQLGPYDLLIAADGINSVVRQAYAEHFKPKIESGKARYIWLGVDKVLDAFTFIFQENEHGLFQVHAYPSSGSSSTFIVECAEQTWLSAGLDQASEEESLAYCERLFADFLQGAPLLSNKSRWINFPTLKTRHWHHKNIVLLGDAAHTAHFSIGSGTKLAMEDAIKLAEALAGASDLESALNTYELERKPVVELFQRAAQESRVYFETLSRYLCLDPMTFTFQLLTRSGRVTYDDLRLRDTHFGDAIARHWASQAQHTVLGDSAYPSQGIELLVAPPPLFTPFKVRELLLTNRIVSQPGAPEEAEVGCPAPAYAELLERAVASGAGLVLSEMVAVEAEGRIHSGSLGLYQRDHLEAWRAIVSAVHARPGAKIGLQLGHAGRRGATYPRSQGLDRPLSESAWPLISASPIPYTGHSQIPEEMQRESMQRVCQAFVAATRMAQEAGFDLLTLNYAHGYLLASFLSPLTNKREDIYGGLLERRMRYPLELFETVRQAWPAEKPLAVSLSVGDCQKGGMEVDEAIQVARLLREQGCDLLIVEAGQTTPASELTYGRGFLTALSDRVRNEAAIPTLVGGYLTTSNEINTILAAGSADLCLWYSG</sequence>
<dbReference type="InterPro" id="IPR013785">
    <property type="entry name" value="Aldolase_TIM"/>
</dbReference>
<accession>A0ABQ3V308</accession>
<dbReference type="RefSeq" id="WP_201375113.1">
    <property type="nucleotide sequence ID" value="NZ_BNJG01000003.1"/>
</dbReference>